<protein>
    <submittedName>
        <fullName evidence="5">8-oxo-dGTP diphosphatase</fullName>
    </submittedName>
</protein>
<feature type="domain" description="Nudix hydrolase" evidence="4">
    <location>
        <begin position="6"/>
        <end position="130"/>
    </location>
</feature>
<dbReference type="InterPro" id="IPR015797">
    <property type="entry name" value="NUDIX_hydrolase-like_dom_sf"/>
</dbReference>
<dbReference type="Proteomes" id="UP000712157">
    <property type="component" value="Unassembled WGS sequence"/>
</dbReference>
<dbReference type="InterPro" id="IPR000086">
    <property type="entry name" value="NUDIX_hydrolase_dom"/>
</dbReference>
<organism evidence="5 6">
    <name type="scientific">Diplocloster agilis</name>
    <dbReference type="NCBI Taxonomy" id="2850323"/>
    <lineage>
        <taxon>Bacteria</taxon>
        <taxon>Bacillati</taxon>
        <taxon>Bacillota</taxon>
        <taxon>Clostridia</taxon>
        <taxon>Lachnospirales</taxon>
        <taxon>Lachnospiraceae</taxon>
        <taxon>Diplocloster</taxon>
    </lineage>
</organism>
<dbReference type="PRINTS" id="PR00502">
    <property type="entry name" value="NUDIXFAMILY"/>
</dbReference>
<dbReference type="EMBL" id="JAHQCW010000053">
    <property type="protein sequence ID" value="MBU9739230.1"/>
    <property type="molecule type" value="Genomic_DNA"/>
</dbReference>
<reference evidence="5" key="1">
    <citation type="submission" date="2021-06" db="EMBL/GenBank/DDBJ databases">
        <title>Description of novel taxa of the family Lachnospiraceae.</title>
        <authorList>
            <person name="Chaplin A.V."/>
            <person name="Sokolova S.R."/>
            <person name="Pikina A.P."/>
            <person name="Korzhanova M."/>
            <person name="Belova V."/>
            <person name="Korostin D."/>
            <person name="Efimov B.A."/>
        </authorList>
    </citation>
    <scope>NUCLEOTIDE SEQUENCE</scope>
    <source>
        <strain evidence="5">ASD5720</strain>
    </source>
</reference>
<accession>A0A949NJ05</accession>
<sequence>MERIEKTIFTNMCMIYDDDGHVLVQDRKDPGWKGIAFPGGHVEPGESFTDAVVREVYEETGLHISQPYLCGIKQWPYEGGIRYVILLYKTNRFTGNLTSSPEGEVYWTKLSELPALNLAKGMVKTLRVFLEDDLTEHYWQVQEGIWRDSLK</sequence>
<dbReference type="AlphaFoldDB" id="A0A949NJ05"/>
<dbReference type="PROSITE" id="PS51462">
    <property type="entry name" value="NUDIX"/>
    <property type="match status" value="1"/>
</dbReference>
<comment type="caution">
    <text evidence="5">The sequence shown here is derived from an EMBL/GenBank/DDBJ whole genome shotgun (WGS) entry which is preliminary data.</text>
</comment>
<proteinExistence type="inferred from homology"/>
<evidence type="ECO:0000313" key="6">
    <source>
        <dbReference type="Proteomes" id="UP000712157"/>
    </source>
</evidence>
<evidence type="ECO:0000313" key="5">
    <source>
        <dbReference type="EMBL" id="MBU9739230.1"/>
    </source>
</evidence>
<dbReference type="PANTHER" id="PTHR43046:SF2">
    <property type="entry name" value="8-OXO-DGTP DIPHOSPHATASE-RELATED"/>
    <property type="match status" value="1"/>
</dbReference>
<dbReference type="SUPFAM" id="SSF55811">
    <property type="entry name" value="Nudix"/>
    <property type="match status" value="1"/>
</dbReference>
<dbReference type="CDD" id="cd18875">
    <property type="entry name" value="NUDIX_Hydrolase"/>
    <property type="match status" value="1"/>
</dbReference>
<evidence type="ECO:0000259" key="4">
    <source>
        <dbReference type="PROSITE" id="PS51462"/>
    </source>
</evidence>
<dbReference type="PROSITE" id="PS00893">
    <property type="entry name" value="NUDIX_BOX"/>
    <property type="match status" value="1"/>
</dbReference>
<dbReference type="RefSeq" id="WP_158345469.1">
    <property type="nucleotide sequence ID" value="NZ_JAHQCW010000053.1"/>
</dbReference>
<gene>
    <name evidence="5" type="ORF">KTH89_22095</name>
</gene>
<evidence type="ECO:0000256" key="1">
    <source>
        <dbReference type="ARBA" id="ARBA00001946"/>
    </source>
</evidence>
<evidence type="ECO:0000256" key="2">
    <source>
        <dbReference type="ARBA" id="ARBA00022801"/>
    </source>
</evidence>
<dbReference type="GO" id="GO:0016787">
    <property type="term" value="F:hydrolase activity"/>
    <property type="evidence" value="ECO:0007669"/>
    <property type="project" value="UniProtKB-KW"/>
</dbReference>
<dbReference type="InterPro" id="IPR020476">
    <property type="entry name" value="Nudix_hydrolase"/>
</dbReference>
<evidence type="ECO:0000256" key="3">
    <source>
        <dbReference type="RuleBase" id="RU003476"/>
    </source>
</evidence>
<dbReference type="Pfam" id="PF00293">
    <property type="entry name" value="NUDIX"/>
    <property type="match status" value="1"/>
</dbReference>
<name>A0A949NJ05_9FIRM</name>
<dbReference type="PANTHER" id="PTHR43046">
    <property type="entry name" value="GDP-MANNOSE MANNOSYL HYDROLASE"/>
    <property type="match status" value="1"/>
</dbReference>
<dbReference type="Gene3D" id="3.90.79.10">
    <property type="entry name" value="Nucleoside Triphosphate Pyrophosphohydrolase"/>
    <property type="match status" value="1"/>
</dbReference>
<comment type="similarity">
    <text evidence="3">Belongs to the Nudix hydrolase family.</text>
</comment>
<keyword evidence="6" id="KW-1185">Reference proteome</keyword>
<dbReference type="InterPro" id="IPR020084">
    <property type="entry name" value="NUDIX_hydrolase_CS"/>
</dbReference>
<comment type="cofactor">
    <cofactor evidence="1">
        <name>Mg(2+)</name>
        <dbReference type="ChEBI" id="CHEBI:18420"/>
    </cofactor>
</comment>
<keyword evidence="2 3" id="KW-0378">Hydrolase</keyword>